<name>A0A2M3ZLN1_9DIPT</name>
<sequence length="99" mass="11667">MYAYVSFRVFLSFLVTVFCVSAYFLPWYAALSHLAQPQYSGKNREQRERKRQFLNQLQPKAHQKRDDWTRTSFCTSFACAPYHHPALNQPFSSSTTHRA</sequence>
<evidence type="ECO:0000313" key="1">
    <source>
        <dbReference type="EMBL" id="MBW29318.1"/>
    </source>
</evidence>
<dbReference type="AlphaFoldDB" id="A0A2M3ZLN1"/>
<protein>
    <submittedName>
        <fullName evidence="1">Uncharacterized protein</fullName>
    </submittedName>
</protein>
<proteinExistence type="predicted"/>
<organism evidence="1">
    <name type="scientific">Anopheles braziliensis</name>
    <dbReference type="NCBI Taxonomy" id="58242"/>
    <lineage>
        <taxon>Eukaryota</taxon>
        <taxon>Metazoa</taxon>
        <taxon>Ecdysozoa</taxon>
        <taxon>Arthropoda</taxon>
        <taxon>Hexapoda</taxon>
        <taxon>Insecta</taxon>
        <taxon>Pterygota</taxon>
        <taxon>Neoptera</taxon>
        <taxon>Endopterygota</taxon>
        <taxon>Diptera</taxon>
        <taxon>Nematocera</taxon>
        <taxon>Culicoidea</taxon>
        <taxon>Culicidae</taxon>
        <taxon>Anophelinae</taxon>
        <taxon>Anopheles</taxon>
    </lineage>
</organism>
<dbReference type="EMBL" id="GGFM01008567">
    <property type="protein sequence ID" value="MBW29318.1"/>
    <property type="molecule type" value="Transcribed_RNA"/>
</dbReference>
<accession>A0A2M3ZLN1</accession>
<reference evidence="1" key="1">
    <citation type="submission" date="2018-01" db="EMBL/GenBank/DDBJ databases">
        <title>An insight into the sialome of Amazonian anophelines.</title>
        <authorList>
            <person name="Ribeiro J.M."/>
            <person name="Scarpassa V."/>
            <person name="Calvo E."/>
        </authorList>
    </citation>
    <scope>NUCLEOTIDE SEQUENCE</scope>
    <source>
        <tissue evidence="1">Salivary glands</tissue>
    </source>
</reference>